<proteinExistence type="predicted"/>
<comment type="caution">
    <text evidence="2">The sequence shown here is derived from an EMBL/GenBank/DDBJ whole genome shotgun (WGS) entry which is preliminary data.</text>
</comment>
<dbReference type="AlphaFoldDB" id="A0AAV4HUB1"/>
<protein>
    <submittedName>
        <fullName evidence="2">Uncharacterized protein</fullName>
    </submittedName>
</protein>
<evidence type="ECO:0000256" key="1">
    <source>
        <dbReference type="SAM" id="MobiDB-lite"/>
    </source>
</evidence>
<gene>
    <name evidence="2" type="ORF">ElyMa_001063900</name>
</gene>
<accession>A0AAV4HUB1</accession>
<evidence type="ECO:0000313" key="2">
    <source>
        <dbReference type="EMBL" id="GFS00111.1"/>
    </source>
</evidence>
<evidence type="ECO:0000313" key="3">
    <source>
        <dbReference type="Proteomes" id="UP000762676"/>
    </source>
</evidence>
<name>A0AAV4HUB1_9GAST</name>
<feature type="region of interest" description="Disordered" evidence="1">
    <location>
        <begin position="123"/>
        <end position="159"/>
    </location>
</feature>
<sequence>MVTSRTASASWREVDRCHFGLSVCMSGGVRYPRREVSGQREVFTFGCRRPSSDASRSLTLQQNLRLGPGLAVNKLVRPSGSRADTPAQLAVTQTGRRLLAHTYLHLHRPRTDRQVISISAHSLNEENTARGMRSEQPPAVPETPHRYVTQHTPRHDRPA</sequence>
<keyword evidence="3" id="KW-1185">Reference proteome</keyword>
<organism evidence="2 3">
    <name type="scientific">Elysia marginata</name>
    <dbReference type="NCBI Taxonomy" id="1093978"/>
    <lineage>
        <taxon>Eukaryota</taxon>
        <taxon>Metazoa</taxon>
        <taxon>Spiralia</taxon>
        <taxon>Lophotrochozoa</taxon>
        <taxon>Mollusca</taxon>
        <taxon>Gastropoda</taxon>
        <taxon>Heterobranchia</taxon>
        <taxon>Euthyneura</taxon>
        <taxon>Panpulmonata</taxon>
        <taxon>Sacoglossa</taxon>
        <taxon>Placobranchoidea</taxon>
        <taxon>Plakobranchidae</taxon>
        <taxon>Elysia</taxon>
    </lineage>
</organism>
<dbReference type="Proteomes" id="UP000762676">
    <property type="component" value="Unassembled WGS sequence"/>
</dbReference>
<dbReference type="EMBL" id="BMAT01002142">
    <property type="protein sequence ID" value="GFS00111.1"/>
    <property type="molecule type" value="Genomic_DNA"/>
</dbReference>
<reference evidence="2 3" key="1">
    <citation type="journal article" date="2021" name="Elife">
        <title>Chloroplast acquisition without the gene transfer in kleptoplastic sea slugs, Plakobranchus ocellatus.</title>
        <authorList>
            <person name="Maeda T."/>
            <person name="Takahashi S."/>
            <person name="Yoshida T."/>
            <person name="Shimamura S."/>
            <person name="Takaki Y."/>
            <person name="Nagai Y."/>
            <person name="Toyoda A."/>
            <person name="Suzuki Y."/>
            <person name="Arimoto A."/>
            <person name="Ishii H."/>
            <person name="Satoh N."/>
            <person name="Nishiyama T."/>
            <person name="Hasebe M."/>
            <person name="Maruyama T."/>
            <person name="Minagawa J."/>
            <person name="Obokata J."/>
            <person name="Shigenobu S."/>
        </authorList>
    </citation>
    <scope>NUCLEOTIDE SEQUENCE [LARGE SCALE GENOMIC DNA]</scope>
</reference>